<evidence type="ECO:0000313" key="1">
    <source>
        <dbReference type="Ensembl" id="ENSSOCP00000004377.1"/>
    </source>
</evidence>
<dbReference type="Proteomes" id="UP000694551">
    <property type="component" value="Unplaced"/>
</dbReference>
<evidence type="ECO:0000313" key="2">
    <source>
        <dbReference type="Proteomes" id="UP000694551"/>
    </source>
</evidence>
<reference evidence="1" key="2">
    <citation type="submission" date="2025-09" db="UniProtKB">
        <authorList>
            <consortium name="Ensembl"/>
        </authorList>
    </citation>
    <scope>IDENTIFICATION</scope>
</reference>
<reference evidence="1" key="1">
    <citation type="submission" date="2025-08" db="UniProtKB">
        <authorList>
            <consortium name="Ensembl"/>
        </authorList>
    </citation>
    <scope>IDENTIFICATION</scope>
</reference>
<proteinExistence type="predicted"/>
<protein>
    <submittedName>
        <fullName evidence="1">Uncharacterized protein</fullName>
    </submittedName>
</protein>
<dbReference type="AlphaFoldDB" id="A0A8D0EP44"/>
<dbReference type="Ensembl" id="ENSSOCT00000004504.1">
    <property type="protein sequence ID" value="ENSSOCP00000004377.1"/>
    <property type="gene ID" value="ENSSOCG00000003380.1"/>
</dbReference>
<keyword evidence="2" id="KW-1185">Reference proteome</keyword>
<accession>A0A8D0EP44</accession>
<sequence length="168" mass="17190">TFSVGIKLKQSRGTGDGDCGQFITRCLCLSSLLRGRTHHTLPLLHHGVSPTGDSPPGTSLTGSFPWGAALHKLRQCGSLLWATALPATDCSSAGRPASWLSSGTTSCSSVGSSKGCRGASAPPVTSMGAGAQPALSPRAAEGSLLWCTSPSSFLQLTSVFAEIFISQL</sequence>
<name>A0A8D0EP44_STROC</name>
<organism evidence="1 2">
    <name type="scientific">Strix occidentalis caurina</name>
    <name type="common">northern spotted owl</name>
    <dbReference type="NCBI Taxonomy" id="311401"/>
    <lineage>
        <taxon>Eukaryota</taxon>
        <taxon>Metazoa</taxon>
        <taxon>Chordata</taxon>
        <taxon>Craniata</taxon>
        <taxon>Vertebrata</taxon>
        <taxon>Euteleostomi</taxon>
        <taxon>Archelosauria</taxon>
        <taxon>Archosauria</taxon>
        <taxon>Dinosauria</taxon>
        <taxon>Saurischia</taxon>
        <taxon>Theropoda</taxon>
        <taxon>Coelurosauria</taxon>
        <taxon>Aves</taxon>
        <taxon>Neognathae</taxon>
        <taxon>Neoaves</taxon>
        <taxon>Telluraves</taxon>
        <taxon>Strigiformes</taxon>
        <taxon>Strigidae</taxon>
        <taxon>Strix</taxon>
    </lineage>
</organism>